<accession>A0ABD5VFG9</accession>
<name>A0ABD5VFG9_9EURY</name>
<protein>
    <submittedName>
        <fullName evidence="1">Uncharacterized protein</fullName>
    </submittedName>
</protein>
<dbReference type="AlphaFoldDB" id="A0ABD5VFG9"/>
<comment type="caution">
    <text evidence="1">The sequence shown here is derived from an EMBL/GenBank/DDBJ whole genome shotgun (WGS) entry which is preliminary data.</text>
</comment>
<organism evidence="1 2">
    <name type="scientific">Halorubellus litoreus</name>
    <dbReference type="NCBI Taxonomy" id="755308"/>
    <lineage>
        <taxon>Archaea</taxon>
        <taxon>Methanobacteriati</taxon>
        <taxon>Methanobacteriota</taxon>
        <taxon>Stenosarchaea group</taxon>
        <taxon>Halobacteria</taxon>
        <taxon>Halobacteriales</taxon>
        <taxon>Halorubellaceae</taxon>
        <taxon>Halorubellus</taxon>
    </lineage>
</organism>
<keyword evidence="2" id="KW-1185">Reference proteome</keyword>
<proteinExistence type="predicted"/>
<evidence type="ECO:0000313" key="1">
    <source>
        <dbReference type="EMBL" id="MFC6951932.1"/>
    </source>
</evidence>
<dbReference type="EMBL" id="JBHSXN010000001">
    <property type="protein sequence ID" value="MFC6951932.1"/>
    <property type="molecule type" value="Genomic_DNA"/>
</dbReference>
<dbReference type="RefSeq" id="WP_336348938.1">
    <property type="nucleotide sequence ID" value="NZ_JAZAQL010000001.1"/>
</dbReference>
<evidence type="ECO:0000313" key="2">
    <source>
        <dbReference type="Proteomes" id="UP001596395"/>
    </source>
</evidence>
<gene>
    <name evidence="1" type="ORF">ACFQGB_03565</name>
</gene>
<dbReference type="Proteomes" id="UP001596395">
    <property type="component" value="Unassembled WGS sequence"/>
</dbReference>
<reference evidence="1 2" key="1">
    <citation type="journal article" date="2019" name="Int. J. Syst. Evol. Microbiol.">
        <title>The Global Catalogue of Microorganisms (GCM) 10K type strain sequencing project: providing services to taxonomists for standard genome sequencing and annotation.</title>
        <authorList>
            <consortium name="The Broad Institute Genomics Platform"/>
            <consortium name="The Broad Institute Genome Sequencing Center for Infectious Disease"/>
            <person name="Wu L."/>
            <person name="Ma J."/>
        </authorList>
    </citation>
    <scope>NUCLEOTIDE SEQUENCE [LARGE SCALE GENOMIC DNA]</scope>
    <source>
        <strain evidence="1 2">GX26</strain>
    </source>
</reference>
<sequence>MTPALDDVDDHEFVALEDVRDPDCVNRTDLQLVDRALFHGADEWAFDGHRAVRVDPPESVTAFRVRREECREDRTDDAVMRFEPRWTADFVDVERAFDERDDVTRTVDVVRGREVKS</sequence>